<dbReference type="Proteomes" id="UP000199412">
    <property type="component" value="Unassembled WGS sequence"/>
</dbReference>
<protein>
    <submittedName>
        <fullName evidence="8">Putative Zn-dependent protease, contains TPR repeats</fullName>
    </submittedName>
</protein>
<feature type="domain" description="Peptidase M48" evidence="7">
    <location>
        <begin position="40"/>
        <end position="230"/>
    </location>
</feature>
<keyword evidence="5" id="KW-0862">Zinc</keyword>
<evidence type="ECO:0000256" key="1">
    <source>
        <dbReference type="ARBA" id="ARBA00001947"/>
    </source>
</evidence>
<keyword evidence="4" id="KW-0378">Hydrolase</keyword>
<evidence type="ECO:0000256" key="6">
    <source>
        <dbReference type="ARBA" id="ARBA00023049"/>
    </source>
</evidence>
<dbReference type="PANTHER" id="PTHR22726:SF1">
    <property type="entry name" value="METALLOENDOPEPTIDASE OMA1, MITOCHONDRIAL"/>
    <property type="match status" value="1"/>
</dbReference>
<dbReference type="InterPro" id="IPR051156">
    <property type="entry name" value="Mito/Outer_Membr_Metalloprot"/>
</dbReference>
<comment type="cofactor">
    <cofactor evidence="1">
        <name>Zn(2+)</name>
        <dbReference type="ChEBI" id="CHEBI:29105"/>
    </cofactor>
</comment>
<dbReference type="EMBL" id="FNAP01000011">
    <property type="protein sequence ID" value="SDE75488.1"/>
    <property type="molecule type" value="Genomic_DNA"/>
</dbReference>
<dbReference type="PANTHER" id="PTHR22726">
    <property type="entry name" value="METALLOENDOPEPTIDASE OMA1"/>
    <property type="match status" value="1"/>
</dbReference>
<keyword evidence="3" id="KW-0479">Metal-binding</keyword>
<reference evidence="8 9" key="1">
    <citation type="submission" date="2016-10" db="EMBL/GenBank/DDBJ databases">
        <authorList>
            <person name="de Groot N.N."/>
        </authorList>
    </citation>
    <scope>NUCLEOTIDE SEQUENCE [LARGE SCALE GENOMIC DNA]</scope>
    <source>
        <strain evidence="8 9">ATCC 700224</strain>
    </source>
</reference>
<dbReference type="Gene3D" id="3.30.2010.10">
    <property type="entry name" value="Metalloproteases ('zincins'), catalytic domain"/>
    <property type="match status" value="1"/>
</dbReference>
<evidence type="ECO:0000259" key="7">
    <source>
        <dbReference type="Pfam" id="PF01435"/>
    </source>
</evidence>
<evidence type="ECO:0000256" key="5">
    <source>
        <dbReference type="ARBA" id="ARBA00022833"/>
    </source>
</evidence>
<dbReference type="GO" id="GO:0004222">
    <property type="term" value="F:metalloendopeptidase activity"/>
    <property type="evidence" value="ECO:0007669"/>
    <property type="project" value="InterPro"/>
</dbReference>
<keyword evidence="2 8" id="KW-0645">Protease</keyword>
<dbReference type="AlphaFoldDB" id="A0A1G7FHW8"/>
<dbReference type="CDD" id="cd07324">
    <property type="entry name" value="M48C_Oma1-like"/>
    <property type="match status" value="1"/>
</dbReference>
<sequence length="452" mass="49124">MLTRMRFPWGSILSLSVAGVLLVALATVPARAQTLIRDAEIEGIIAQYAAPLLRGAGIPPESVSIRMLADDRLNAFVVKGNRMYLFTGLIRRAEQPDALIGVIAHEIGHIAGGHHVRLDRNLDTLETTSILGLLLGTAAGVLTGRPDLGMAVGSGVQDMGVRNFLAYSRTQESSADAFALKALDREGLPADGLLDFMHALENQTALSTDSQDAYLRTHPLTRDRIRAVEAHVAGTSGTGAAVPAAWIDLHARMLAKLNGFLLRPSEALRLYADRDDLPGRYARAIAHYRAAELDPALSLIDGLIAEEPDNPFFHELKGQMLFESGRVREALPSHERAVALAPNEPLLRVALAHAQIESGDEALLAPARDNLSNALSRDDGNAFAWRLLAQAYGRAGDSARADYAMAETALRSGEFDRALFHVGRAETQIQRGSPTWLRLQDIRVQAERRRDE</sequence>
<dbReference type="RefSeq" id="WP_245699242.1">
    <property type="nucleotide sequence ID" value="NZ_FNAP01000011.1"/>
</dbReference>
<dbReference type="GO" id="GO:0016020">
    <property type="term" value="C:membrane"/>
    <property type="evidence" value="ECO:0007669"/>
    <property type="project" value="TreeGrafter"/>
</dbReference>
<dbReference type="InterPro" id="IPR001915">
    <property type="entry name" value="Peptidase_M48"/>
</dbReference>
<evidence type="ECO:0000256" key="4">
    <source>
        <dbReference type="ARBA" id="ARBA00022801"/>
    </source>
</evidence>
<dbReference type="GO" id="GO:0051603">
    <property type="term" value="P:proteolysis involved in protein catabolic process"/>
    <property type="evidence" value="ECO:0007669"/>
    <property type="project" value="TreeGrafter"/>
</dbReference>
<gene>
    <name evidence="8" type="ORF">SAMN05421720_11178</name>
</gene>
<organism evidence="8 9">
    <name type="scientific">Rhodospira trueperi</name>
    <dbReference type="NCBI Taxonomy" id="69960"/>
    <lineage>
        <taxon>Bacteria</taxon>
        <taxon>Pseudomonadati</taxon>
        <taxon>Pseudomonadota</taxon>
        <taxon>Alphaproteobacteria</taxon>
        <taxon>Rhodospirillales</taxon>
        <taxon>Rhodospirillaceae</taxon>
        <taxon>Rhodospira</taxon>
    </lineage>
</organism>
<dbReference type="GO" id="GO:0046872">
    <property type="term" value="F:metal ion binding"/>
    <property type="evidence" value="ECO:0007669"/>
    <property type="project" value="UniProtKB-KW"/>
</dbReference>
<keyword evidence="9" id="KW-1185">Reference proteome</keyword>
<dbReference type="STRING" id="69960.SAMN05421720_11178"/>
<evidence type="ECO:0000313" key="8">
    <source>
        <dbReference type="EMBL" id="SDE75488.1"/>
    </source>
</evidence>
<name>A0A1G7FHW8_9PROT</name>
<proteinExistence type="predicted"/>
<dbReference type="Gene3D" id="1.25.40.10">
    <property type="entry name" value="Tetratricopeptide repeat domain"/>
    <property type="match status" value="1"/>
</dbReference>
<accession>A0A1G7FHW8</accession>
<evidence type="ECO:0000313" key="9">
    <source>
        <dbReference type="Proteomes" id="UP000199412"/>
    </source>
</evidence>
<dbReference type="InterPro" id="IPR011990">
    <property type="entry name" value="TPR-like_helical_dom_sf"/>
</dbReference>
<evidence type="ECO:0000256" key="3">
    <source>
        <dbReference type="ARBA" id="ARBA00022723"/>
    </source>
</evidence>
<evidence type="ECO:0000256" key="2">
    <source>
        <dbReference type="ARBA" id="ARBA00022670"/>
    </source>
</evidence>
<dbReference type="Pfam" id="PF01435">
    <property type="entry name" value="Peptidase_M48"/>
    <property type="match status" value="1"/>
</dbReference>
<dbReference type="SUPFAM" id="SSF48452">
    <property type="entry name" value="TPR-like"/>
    <property type="match status" value="1"/>
</dbReference>
<keyword evidence="6" id="KW-0482">Metalloprotease</keyword>